<evidence type="ECO:0000256" key="2">
    <source>
        <dbReference type="ARBA" id="ARBA00022679"/>
    </source>
</evidence>
<dbReference type="Pfam" id="PF02801">
    <property type="entry name" value="Ketoacyl-synt_C"/>
    <property type="match status" value="1"/>
</dbReference>
<organism evidence="5 6">
    <name type="scientific">Actinocorallia libanotica</name>
    <dbReference type="NCBI Taxonomy" id="46162"/>
    <lineage>
        <taxon>Bacteria</taxon>
        <taxon>Bacillati</taxon>
        <taxon>Actinomycetota</taxon>
        <taxon>Actinomycetes</taxon>
        <taxon>Streptosporangiales</taxon>
        <taxon>Thermomonosporaceae</taxon>
        <taxon>Actinocorallia</taxon>
    </lineage>
</organism>
<accession>A0ABN1RFS6</accession>
<feature type="domain" description="Ketosynthase family 3 (KS3)" evidence="4">
    <location>
        <begin position="1"/>
        <end position="401"/>
    </location>
</feature>
<evidence type="ECO:0000256" key="3">
    <source>
        <dbReference type="RuleBase" id="RU003694"/>
    </source>
</evidence>
<dbReference type="InterPro" id="IPR000794">
    <property type="entry name" value="Beta-ketoacyl_synthase"/>
</dbReference>
<sequence length="401" mass="41088">MREAVVTGLGATTPLGGDLPGTWEALLAGRSGVTLIEDEWAGELPSRIAGRLKVEPTEVLSRVEARRLDRVEQMALVAGREAWESAGRPEVDPLRLAVVIGTGIGGATTLLGQSQVINESGPRRVSPNTIPMLMPNGPSAYVSMDIGAKGGARTPVSACAAGAEAIAMAADLIRLGRADVVVTGGAEACVHQLTMAAFAQMRALSTRNDSPETASRPFDVTRDGFVMGEGAAVMVLESAEFAAARGATVHGRIAGSGITSSADHITASHPEGQSRAIRSALEDADLSPLDIDHVHAHATSTPQGDVAEAEAIATALGAHPVVTATKSMTGHLIGASGALGAMSALLSVRDGIIPGVLNLEEIDPEIKVEIARGGARRMPVRAAVANSFGFGGHNVSLVITP</sequence>
<dbReference type="EMBL" id="BAAAHH010000017">
    <property type="protein sequence ID" value="GAA0956397.1"/>
    <property type="molecule type" value="Genomic_DNA"/>
</dbReference>
<evidence type="ECO:0000313" key="6">
    <source>
        <dbReference type="Proteomes" id="UP001500665"/>
    </source>
</evidence>
<dbReference type="SUPFAM" id="SSF53901">
    <property type="entry name" value="Thiolase-like"/>
    <property type="match status" value="2"/>
</dbReference>
<dbReference type="Gene3D" id="3.40.47.10">
    <property type="match status" value="1"/>
</dbReference>
<gene>
    <name evidence="5" type="ORF">GCM10009550_42360</name>
</gene>
<dbReference type="NCBIfam" id="NF005589">
    <property type="entry name" value="PRK07314.1"/>
    <property type="match status" value="1"/>
</dbReference>
<dbReference type="PANTHER" id="PTHR11712">
    <property type="entry name" value="POLYKETIDE SYNTHASE-RELATED"/>
    <property type="match status" value="1"/>
</dbReference>
<dbReference type="PANTHER" id="PTHR11712:SF336">
    <property type="entry name" value="3-OXOACYL-[ACYL-CARRIER-PROTEIN] SYNTHASE, MITOCHONDRIAL"/>
    <property type="match status" value="1"/>
</dbReference>
<dbReference type="CDD" id="cd00834">
    <property type="entry name" value="KAS_I_II"/>
    <property type="match status" value="1"/>
</dbReference>
<dbReference type="InterPro" id="IPR016039">
    <property type="entry name" value="Thiolase-like"/>
</dbReference>
<proteinExistence type="inferred from homology"/>
<evidence type="ECO:0000259" key="4">
    <source>
        <dbReference type="PROSITE" id="PS52004"/>
    </source>
</evidence>
<dbReference type="Proteomes" id="UP001500665">
    <property type="component" value="Unassembled WGS sequence"/>
</dbReference>
<comment type="similarity">
    <text evidence="1 3">Belongs to the thiolase-like superfamily. Beta-ketoacyl-ACP synthases family.</text>
</comment>
<dbReference type="Pfam" id="PF00109">
    <property type="entry name" value="ketoacyl-synt"/>
    <property type="match status" value="1"/>
</dbReference>
<evidence type="ECO:0000313" key="5">
    <source>
        <dbReference type="EMBL" id="GAA0956397.1"/>
    </source>
</evidence>
<dbReference type="SMART" id="SM00825">
    <property type="entry name" value="PKS_KS"/>
    <property type="match status" value="1"/>
</dbReference>
<dbReference type="InterPro" id="IPR020841">
    <property type="entry name" value="PKS_Beta-ketoAc_synthase_dom"/>
</dbReference>
<evidence type="ECO:0000256" key="1">
    <source>
        <dbReference type="ARBA" id="ARBA00008467"/>
    </source>
</evidence>
<dbReference type="InterPro" id="IPR018201">
    <property type="entry name" value="Ketoacyl_synth_AS"/>
</dbReference>
<keyword evidence="6" id="KW-1185">Reference proteome</keyword>
<protein>
    <submittedName>
        <fullName evidence="5">Beta-ketoacyl-[acyl-carrier-protein] synthase family protein</fullName>
    </submittedName>
</protein>
<dbReference type="InterPro" id="IPR014031">
    <property type="entry name" value="Ketoacyl_synth_C"/>
</dbReference>
<keyword evidence="2 3" id="KW-0808">Transferase</keyword>
<reference evidence="5 6" key="1">
    <citation type="journal article" date="2019" name="Int. J. Syst. Evol. Microbiol.">
        <title>The Global Catalogue of Microorganisms (GCM) 10K type strain sequencing project: providing services to taxonomists for standard genome sequencing and annotation.</title>
        <authorList>
            <consortium name="The Broad Institute Genomics Platform"/>
            <consortium name="The Broad Institute Genome Sequencing Center for Infectious Disease"/>
            <person name="Wu L."/>
            <person name="Ma J."/>
        </authorList>
    </citation>
    <scope>NUCLEOTIDE SEQUENCE [LARGE SCALE GENOMIC DNA]</scope>
    <source>
        <strain evidence="5 6">JCM 10696</strain>
    </source>
</reference>
<dbReference type="PROSITE" id="PS00606">
    <property type="entry name" value="KS3_1"/>
    <property type="match status" value="1"/>
</dbReference>
<dbReference type="InterPro" id="IPR014030">
    <property type="entry name" value="Ketoacyl_synth_N"/>
</dbReference>
<dbReference type="RefSeq" id="WP_344242615.1">
    <property type="nucleotide sequence ID" value="NZ_BAAAHH010000017.1"/>
</dbReference>
<name>A0ABN1RFS6_9ACTN</name>
<dbReference type="PROSITE" id="PS52004">
    <property type="entry name" value="KS3_2"/>
    <property type="match status" value="1"/>
</dbReference>
<comment type="caution">
    <text evidence="5">The sequence shown here is derived from an EMBL/GenBank/DDBJ whole genome shotgun (WGS) entry which is preliminary data.</text>
</comment>